<dbReference type="Gene3D" id="3.50.50.60">
    <property type="entry name" value="FAD/NAD(P)-binding domain"/>
    <property type="match status" value="1"/>
</dbReference>
<evidence type="ECO:0000256" key="2">
    <source>
        <dbReference type="ARBA" id="ARBA00022827"/>
    </source>
</evidence>
<keyword evidence="1" id="KW-0285">Flavoprotein</keyword>
<dbReference type="NCBIfam" id="NF006091">
    <property type="entry name" value="PRK08243.1"/>
    <property type="match status" value="1"/>
</dbReference>
<dbReference type="InterPro" id="IPR002938">
    <property type="entry name" value="FAD-bd"/>
</dbReference>
<dbReference type="RefSeq" id="WP_231144549.1">
    <property type="nucleotide sequence ID" value="NZ_CP088100.1"/>
</dbReference>
<feature type="domain" description="FAD-binding" evidence="3">
    <location>
        <begin position="2"/>
        <end position="341"/>
    </location>
</feature>
<dbReference type="Gene3D" id="3.30.9.10">
    <property type="entry name" value="D-Amino Acid Oxidase, subunit A, domain 2"/>
    <property type="match status" value="1"/>
</dbReference>
<protein>
    <submittedName>
        <fullName evidence="4">4-hydroxybenzoate 3-monooxygenase</fullName>
    </submittedName>
</protein>
<gene>
    <name evidence="4" type="ORF">BjapCC829_16625</name>
</gene>
<keyword evidence="5" id="KW-1185">Reference proteome</keyword>
<sequence length="391" mass="43805">MRTQVGIIGAGPAGLFLSHLLHRAGIECVVVEAQSRPYVEGRVRAGVLEPGTMETLEMLGLDARMRREGMVDEGLDIRFRGKNIHLDLPGLTGKRVMIYGQQEVVKDLIGARLEASQPLLFEAKVSRLSDLDGDRPKIHFSHDGRDEVLECDYIAGCDGFHGVSRQAPPPGHIINYERVYDFAWLGVLSRSRPLGDMTYSNSDRGFALCSRRSNAVSRLYLQIDANDDHTSWSDDRFWGELHARMFDEDRTEIVEGEIFQRDIARLRSFVASPMQYGRLLLAGDAVHITPPAGAKGLNLAVADVRVMAAALIEFYRTGNKSRLNGYSEKCLDRVWRTVRFATMLTGLLHRFPEHSAFERNLQLTELEYILGSRAAQTTIAEQYVGTPLDLT</sequence>
<proteinExistence type="predicted"/>
<dbReference type="PANTHER" id="PTHR43004">
    <property type="entry name" value="TRK SYSTEM POTASSIUM UPTAKE PROTEIN"/>
    <property type="match status" value="1"/>
</dbReference>
<keyword evidence="2" id="KW-0274">FAD</keyword>
<dbReference type="PANTHER" id="PTHR43004:SF3">
    <property type="entry name" value="P-HYDROXYBENZOATE HYDROXYLASE"/>
    <property type="match status" value="1"/>
</dbReference>
<dbReference type="SUPFAM" id="SSF54373">
    <property type="entry name" value="FAD-linked reductases, C-terminal domain"/>
    <property type="match status" value="1"/>
</dbReference>
<evidence type="ECO:0000313" key="4">
    <source>
        <dbReference type="EMBL" id="UFW90053.1"/>
    </source>
</evidence>
<reference evidence="4" key="1">
    <citation type="submission" date="2021-11" db="EMBL/GenBank/DDBJ databases">
        <title>Australian commercial rhizobial inoculants.</title>
        <authorList>
            <person name="Kohlmeier M.G."/>
            <person name="O'Hara G.W."/>
            <person name="Colombi E."/>
            <person name="Ramsay J.P."/>
            <person name="Terpolilli J."/>
        </authorList>
    </citation>
    <scope>NUCLEOTIDE SEQUENCE</scope>
    <source>
        <strain evidence="4">CC829</strain>
    </source>
</reference>
<evidence type="ECO:0000256" key="1">
    <source>
        <dbReference type="ARBA" id="ARBA00022630"/>
    </source>
</evidence>
<dbReference type="Proteomes" id="UP001430990">
    <property type="component" value="Chromosome"/>
</dbReference>
<dbReference type="InterPro" id="IPR036188">
    <property type="entry name" value="FAD/NAD-bd_sf"/>
</dbReference>
<accession>A0ABY3QWQ7</accession>
<dbReference type="SUPFAM" id="SSF51905">
    <property type="entry name" value="FAD/NAD(P)-binding domain"/>
    <property type="match status" value="1"/>
</dbReference>
<dbReference type="EMBL" id="CP088100">
    <property type="protein sequence ID" value="UFW90053.1"/>
    <property type="molecule type" value="Genomic_DNA"/>
</dbReference>
<dbReference type="PRINTS" id="PR00420">
    <property type="entry name" value="RNGMNOXGNASE"/>
</dbReference>
<name>A0ABY3QWQ7_9BRAD</name>
<dbReference type="InterPro" id="IPR050641">
    <property type="entry name" value="RIFMO-like"/>
</dbReference>
<evidence type="ECO:0000313" key="5">
    <source>
        <dbReference type="Proteomes" id="UP001430990"/>
    </source>
</evidence>
<evidence type="ECO:0000259" key="3">
    <source>
        <dbReference type="Pfam" id="PF01494"/>
    </source>
</evidence>
<organism evidence="4 5">
    <name type="scientific">Bradyrhizobium barranii</name>
    <dbReference type="NCBI Taxonomy" id="2992140"/>
    <lineage>
        <taxon>Bacteria</taxon>
        <taxon>Pseudomonadati</taxon>
        <taxon>Pseudomonadota</taxon>
        <taxon>Alphaproteobacteria</taxon>
        <taxon>Hyphomicrobiales</taxon>
        <taxon>Nitrobacteraceae</taxon>
        <taxon>Bradyrhizobium</taxon>
    </lineage>
</organism>
<dbReference type="Pfam" id="PF01494">
    <property type="entry name" value="FAD_binding_3"/>
    <property type="match status" value="1"/>
</dbReference>